<keyword evidence="3" id="KW-1185">Reference proteome</keyword>
<accession>A0AAV5USW0</accession>
<keyword evidence="1" id="KW-0812">Transmembrane</keyword>
<protein>
    <submittedName>
        <fullName evidence="2">Uncharacterized protein</fullName>
    </submittedName>
</protein>
<feature type="non-terminal residue" evidence="2">
    <location>
        <position position="1"/>
    </location>
</feature>
<evidence type="ECO:0000313" key="2">
    <source>
        <dbReference type="EMBL" id="GMT09531.1"/>
    </source>
</evidence>
<feature type="transmembrane region" description="Helical" evidence="1">
    <location>
        <begin position="29"/>
        <end position="50"/>
    </location>
</feature>
<dbReference type="Proteomes" id="UP001432322">
    <property type="component" value="Unassembled WGS sequence"/>
</dbReference>
<keyword evidence="1" id="KW-1133">Transmembrane helix</keyword>
<comment type="caution">
    <text evidence="2">The sequence shown here is derived from an EMBL/GenBank/DDBJ whole genome shotgun (WGS) entry which is preliminary data.</text>
</comment>
<evidence type="ECO:0000256" key="1">
    <source>
        <dbReference type="SAM" id="Phobius"/>
    </source>
</evidence>
<sequence>HDLVDLRAILWTIRLSGGFTRSGSRLSSLISLCLPSLLAPLLLLGARLLYHRLLGDLRGRVFLWKFIIGFRHYSLQLTKRPPVVER</sequence>
<keyword evidence="1" id="KW-0472">Membrane</keyword>
<organism evidence="2 3">
    <name type="scientific">Pristionchus fissidentatus</name>
    <dbReference type="NCBI Taxonomy" id="1538716"/>
    <lineage>
        <taxon>Eukaryota</taxon>
        <taxon>Metazoa</taxon>
        <taxon>Ecdysozoa</taxon>
        <taxon>Nematoda</taxon>
        <taxon>Chromadorea</taxon>
        <taxon>Rhabditida</taxon>
        <taxon>Rhabditina</taxon>
        <taxon>Diplogasteromorpha</taxon>
        <taxon>Diplogasteroidea</taxon>
        <taxon>Neodiplogasteridae</taxon>
        <taxon>Pristionchus</taxon>
    </lineage>
</organism>
<proteinExistence type="predicted"/>
<evidence type="ECO:0000313" key="3">
    <source>
        <dbReference type="Proteomes" id="UP001432322"/>
    </source>
</evidence>
<gene>
    <name evidence="2" type="ORF">PFISCL1PPCAC_828</name>
</gene>
<reference evidence="2" key="1">
    <citation type="submission" date="2023-10" db="EMBL/GenBank/DDBJ databases">
        <title>Genome assembly of Pristionchus species.</title>
        <authorList>
            <person name="Yoshida K."/>
            <person name="Sommer R.J."/>
        </authorList>
    </citation>
    <scope>NUCLEOTIDE SEQUENCE</scope>
    <source>
        <strain evidence="2">RS5133</strain>
    </source>
</reference>
<dbReference type="AlphaFoldDB" id="A0AAV5USW0"/>
<feature type="non-terminal residue" evidence="2">
    <location>
        <position position="86"/>
    </location>
</feature>
<dbReference type="EMBL" id="BTSY01000001">
    <property type="protein sequence ID" value="GMT09531.1"/>
    <property type="molecule type" value="Genomic_DNA"/>
</dbReference>
<name>A0AAV5USW0_9BILA</name>